<dbReference type="Gene3D" id="3.50.50.60">
    <property type="entry name" value="FAD/NAD(P)-binding domain"/>
    <property type="match status" value="1"/>
</dbReference>
<dbReference type="SUPFAM" id="SSF51905">
    <property type="entry name" value="FAD/NAD(P)-binding domain"/>
    <property type="match status" value="1"/>
</dbReference>
<name>A0A367PZW3_9NOSO</name>
<dbReference type="Proteomes" id="UP000252107">
    <property type="component" value="Unassembled WGS sequence"/>
</dbReference>
<dbReference type="Pfam" id="PF01494">
    <property type="entry name" value="FAD_binding_3"/>
    <property type="match status" value="1"/>
</dbReference>
<evidence type="ECO:0000256" key="1">
    <source>
        <dbReference type="ARBA" id="ARBA00001974"/>
    </source>
</evidence>
<dbReference type="AlphaFoldDB" id="A0A367PZW3"/>
<keyword evidence="9" id="KW-1185">Reference proteome</keyword>
<keyword evidence="4" id="KW-0521">NADP</keyword>
<sequence length="441" mass="49842">MIKKVVIVGAGPSGLLLAHYLLRRGDRYQIDIYERRSDPQTISFSKSRTYPISLNERGMSALRQIEGLEEPIKAVSVEMTGTVFHQTNGKTRFTPRKKPLVTLDRTNLVIVLLKQLSQKYDNNRLQIHFDCPCTTVDFVAKNVTFQSVLAESSIEIPTKKEFTIDYDLLVGADGSRSVVREGFFSTKLFECEAKYYPTDYKSIFLDNANNSNIHLKSDNIHTWRLDDGTLMVALNQVDGTMSGAINFPREKNQVAGLSSAKEVLKFFQDHFPVIGQVMTEEEAEAFLNRPISRILTIRCNRYHQSDSVLLMGDAAHAVSSSIGQGCNAALEDVVVFDNLLNEYNDDLADALEQFTVRRQPDGYALVELGDYAFPSSTKLFVEFILREFLAKTLHRLFPKFFPPSLIDLIFETTVPYSEILNSYKGWVSKVKKSSILAAEQE</sequence>
<keyword evidence="5" id="KW-0560">Oxidoreductase</keyword>
<accession>A0A367PZW3</accession>
<dbReference type="GO" id="GO:0071949">
    <property type="term" value="F:FAD binding"/>
    <property type="evidence" value="ECO:0007669"/>
    <property type="project" value="InterPro"/>
</dbReference>
<evidence type="ECO:0000313" key="9">
    <source>
        <dbReference type="Proteomes" id="UP000252107"/>
    </source>
</evidence>
<dbReference type="PRINTS" id="PR00420">
    <property type="entry name" value="RNGMNOXGNASE"/>
</dbReference>
<keyword evidence="6 8" id="KW-0503">Monooxygenase</keyword>
<evidence type="ECO:0000256" key="2">
    <source>
        <dbReference type="ARBA" id="ARBA00022630"/>
    </source>
</evidence>
<reference evidence="8" key="1">
    <citation type="submission" date="2016-04" db="EMBL/GenBank/DDBJ databases">
        <authorList>
            <person name="Tabuchi Yagui T.R."/>
        </authorList>
    </citation>
    <scope>NUCLEOTIDE SEQUENCE [LARGE SCALE GENOMIC DNA]</scope>
    <source>
        <strain evidence="8">NIES-26</strain>
    </source>
</reference>
<dbReference type="InterPro" id="IPR036188">
    <property type="entry name" value="FAD/NAD-bd_sf"/>
</dbReference>
<comment type="caution">
    <text evidence="8">The sequence shown here is derived from an EMBL/GenBank/DDBJ whole genome shotgun (WGS) entry which is preliminary data.</text>
</comment>
<dbReference type="PANTHER" id="PTHR46028">
    <property type="entry name" value="KYNURENINE 3-MONOOXYGENASE"/>
    <property type="match status" value="1"/>
</dbReference>
<evidence type="ECO:0000256" key="6">
    <source>
        <dbReference type="ARBA" id="ARBA00023033"/>
    </source>
</evidence>
<comment type="cofactor">
    <cofactor evidence="1">
        <name>FAD</name>
        <dbReference type="ChEBI" id="CHEBI:57692"/>
    </cofactor>
</comment>
<evidence type="ECO:0000256" key="4">
    <source>
        <dbReference type="ARBA" id="ARBA00022857"/>
    </source>
</evidence>
<dbReference type="PANTHER" id="PTHR46028:SF2">
    <property type="entry name" value="KYNURENINE 3-MONOOXYGENASE"/>
    <property type="match status" value="1"/>
</dbReference>
<evidence type="ECO:0000256" key="3">
    <source>
        <dbReference type="ARBA" id="ARBA00022827"/>
    </source>
</evidence>
<dbReference type="GO" id="GO:0070189">
    <property type="term" value="P:kynurenine metabolic process"/>
    <property type="evidence" value="ECO:0007669"/>
    <property type="project" value="TreeGrafter"/>
</dbReference>
<evidence type="ECO:0000256" key="5">
    <source>
        <dbReference type="ARBA" id="ARBA00023002"/>
    </source>
</evidence>
<feature type="domain" description="FAD-binding" evidence="7">
    <location>
        <begin position="4"/>
        <end position="344"/>
    </location>
</feature>
<protein>
    <submittedName>
        <fullName evidence="8">VioC monooxygenase</fullName>
    </submittedName>
</protein>
<keyword evidence="3" id="KW-0274">FAD</keyword>
<dbReference type="GO" id="GO:0004502">
    <property type="term" value="F:kynurenine 3-monooxygenase activity"/>
    <property type="evidence" value="ECO:0007669"/>
    <property type="project" value="TreeGrafter"/>
</dbReference>
<gene>
    <name evidence="8" type="ORF">A6770_34175</name>
</gene>
<dbReference type="EMBL" id="LXQD01000358">
    <property type="protein sequence ID" value="RCJ17375.1"/>
    <property type="molecule type" value="Genomic_DNA"/>
</dbReference>
<organism evidence="8 9">
    <name type="scientific">Nostoc minutum NIES-26</name>
    <dbReference type="NCBI Taxonomy" id="1844469"/>
    <lineage>
        <taxon>Bacteria</taxon>
        <taxon>Bacillati</taxon>
        <taxon>Cyanobacteriota</taxon>
        <taxon>Cyanophyceae</taxon>
        <taxon>Nostocales</taxon>
        <taxon>Nostocaceae</taxon>
        <taxon>Nostoc</taxon>
    </lineage>
</organism>
<evidence type="ECO:0000313" key="8">
    <source>
        <dbReference type="EMBL" id="RCJ17375.1"/>
    </source>
</evidence>
<keyword evidence="2" id="KW-0285">Flavoprotein</keyword>
<proteinExistence type="predicted"/>
<evidence type="ECO:0000259" key="7">
    <source>
        <dbReference type="Pfam" id="PF01494"/>
    </source>
</evidence>
<dbReference type="InterPro" id="IPR002938">
    <property type="entry name" value="FAD-bd"/>
</dbReference>